<dbReference type="SUPFAM" id="SSF51219">
    <property type="entry name" value="TRAP-like"/>
    <property type="match status" value="1"/>
</dbReference>
<name>A0A833E8K4_9CREN</name>
<dbReference type="PANTHER" id="PTHR43657:SF1">
    <property type="entry name" value="ALTERED INHERITANCE OF MITOCHONDRIA PROTEIN 24, MITOCHONDRIAL"/>
    <property type="match status" value="1"/>
</dbReference>
<dbReference type="NCBIfam" id="TIGR00266">
    <property type="entry name" value="TIGR00266 family protein"/>
    <property type="match status" value="1"/>
</dbReference>
<organism evidence="1 2">
    <name type="scientific">Pyrodictium delaneyi</name>
    <dbReference type="NCBI Taxonomy" id="1273541"/>
    <lineage>
        <taxon>Archaea</taxon>
        <taxon>Thermoproteota</taxon>
        <taxon>Thermoprotei</taxon>
        <taxon>Desulfurococcales</taxon>
        <taxon>Pyrodictiaceae</taxon>
        <taxon>Pyrodictium</taxon>
    </lineage>
</organism>
<sequence>MLEWSKTLGPSYTVLRVRLEPGEEVWSEPGAMMLVRGEVEVKTTSGGLGRAFLRRLAGGESFFFNVFRAESPAEVWLVPGIPGDIEAIELHGDEWVIQDTSYLAHYGDVEVSAGFRGLRGLVAEGELFWLKARGRGVVWVNSYGGIARVDVAPGERVIVDNFHFVAMPASTEYSVRKLGGLKTLVFGGEGLVIEVEGPTTLYLQTRTLPPLARLLARFLPRHR</sequence>
<evidence type="ECO:0000313" key="1">
    <source>
        <dbReference type="EMBL" id="HIQ23835.1"/>
    </source>
</evidence>
<dbReference type="AlphaFoldDB" id="A0A833E8K4"/>
<comment type="caution">
    <text evidence="1">The sequence shown here is derived from an EMBL/GenBank/DDBJ whole genome shotgun (WGS) entry which is preliminary data.</text>
</comment>
<dbReference type="EMBL" id="DQVR01000047">
    <property type="protein sequence ID" value="HIQ23835.1"/>
    <property type="molecule type" value="Genomic_DNA"/>
</dbReference>
<protein>
    <submittedName>
        <fullName evidence="1">TIGR00266 family protein</fullName>
    </submittedName>
</protein>
<evidence type="ECO:0000313" key="2">
    <source>
        <dbReference type="Proteomes" id="UP000600071"/>
    </source>
</evidence>
<dbReference type="InterPro" id="IPR016031">
    <property type="entry name" value="Trp_RNA-bd_attenuator-like_dom"/>
</dbReference>
<dbReference type="InterPro" id="IPR002838">
    <property type="entry name" value="AIM24"/>
</dbReference>
<dbReference type="InterPro" id="IPR036983">
    <property type="entry name" value="AIM24_sf"/>
</dbReference>
<proteinExistence type="predicted"/>
<gene>
    <name evidence="1" type="ORF">EYH50_02160</name>
</gene>
<dbReference type="PANTHER" id="PTHR43657">
    <property type="entry name" value="TRYPTOPHAN RNA-BINDING ATTENUATOR PROTEIN-LIKE PROTEIN"/>
    <property type="match status" value="1"/>
</dbReference>
<dbReference type="Pfam" id="PF01987">
    <property type="entry name" value="AIM24"/>
    <property type="match status" value="1"/>
</dbReference>
<reference evidence="1" key="1">
    <citation type="journal article" date="2020" name="ISME J.">
        <title>Gammaproteobacteria mediating utilization of methyl-, sulfur- and petroleum organic compounds in deep ocean hydrothermal plumes.</title>
        <authorList>
            <person name="Zhou Z."/>
            <person name="Liu Y."/>
            <person name="Pan J."/>
            <person name="Cron B.R."/>
            <person name="Toner B.M."/>
            <person name="Anantharaman K."/>
            <person name="Breier J.A."/>
            <person name="Dick G.J."/>
            <person name="Li M."/>
        </authorList>
    </citation>
    <scope>NUCLEOTIDE SEQUENCE</scope>
    <source>
        <strain evidence="1">SZUA-1523</strain>
    </source>
</reference>
<dbReference type="Proteomes" id="UP000600071">
    <property type="component" value="Unassembled WGS sequence"/>
</dbReference>
<accession>A0A833E8K4</accession>
<dbReference type="Gene3D" id="3.60.160.10">
    <property type="entry name" value="Mitochondrial biogenesis AIM24"/>
    <property type="match status" value="1"/>
</dbReference>